<evidence type="ECO:0000313" key="3">
    <source>
        <dbReference type="EMBL" id="OKA06120.1"/>
    </source>
</evidence>
<evidence type="ECO:0000313" key="4">
    <source>
        <dbReference type="Proteomes" id="UP000076321"/>
    </source>
</evidence>
<dbReference type="AlphaFoldDB" id="A0A154MC04"/>
<evidence type="ECO:0000313" key="5">
    <source>
        <dbReference type="Proteomes" id="UP000186883"/>
    </source>
</evidence>
<name>A0A154MC04_9PSEU</name>
<evidence type="ECO:0000313" key="2">
    <source>
        <dbReference type="EMBL" id="KZB81810.1"/>
    </source>
</evidence>
<dbReference type="EMBL" id="LOBU02000015">
    <property type="protein sequence ID" value="OKA06120.1"/>
    <property type="molecule type" value="Genomic_DNA"/>
</dbReference>
<reference evidence="3 5" key="2">
    <citation type="submission" date="2016-11" db="EMBL/GenBank/DDBJ databases">
        <title>Genome sequencing of Amycolatopsis regifaucium.</title>
        <authorList>
            <person name="Mayilraj S."/>
            <person name="Kaur N."/>
        </authorList>
    </citation>
    <scope>NUCLEOTIDE SEQUENCE [LARGE SCALE GENOMIC DNA]</scope>
    <source>
        <strain evidence="3 5">GY080</strain>
    </source>
</reference>
<dbReference type="Proteomes" id="UP000076321">
    <property type="component" value="Unassembled WGS sequence"/>
</dbReference>
<organism evidence="2 4">
    <name type="scientific">Amycolatopsis regifaucium</name>
    <dbReference type="NCBI Taxonomy" id="546365"/>
    <lineage>
        <taxon>Bacteria</taxon>
        <taxon>Bacillati</taxon>
        <taxon>Actinomycetota</taxon>
        <taxon>Actinomycetes</taxon>
        <taxon>Pseudonocardiales</taxon>
        <taxon>Pseudonocardiaceae</taxon>
        <taxon>Amycolatopsis</taxon>
    </lineage>
</organism>
<dbReference type="Proteomes" id="UP000186883">
    <property type="component" value="Unassembled WGS sequence"/>
</dbReference>
<keyword evidence="5" id="KW-1185">Reference proteome</keyword>
<dbReference type="OrthoDB" id="3629446at2"/>
<dbReference type="RefSeq" id="WP_061980200.1">
    <property type="nucleotide sequence ID" value="NZ_FOPQ01000001.1"/>
</dbReference>
<gene>
    <name evidence="3" type="ORF">ATP06_0223480</name>
    <name evidence="2" type="ORF">AVL48_07520</name>
</gene>
<proteinExistence type="predicted"/>
<sequence>MGIHVVIQPLVGYGAAVISPSPGVRQLVAGSEETSFIVQVPARIGGLMDTARFAQSLAAAASEFSEWCETQHRTRSHSSSFHDQWSDAADETVTRKND</sequence>
<comment type="caution">
    <text evidence="2">The sequence shown here is derived from an EMBL/GenBank/DDBJ whole genome shotgun (WGS) entry which is preliminary data.</text>
</comment>
<reference evidence="2 4" key="1">
    <citation type="submission" date="2015-12" db="EMBL/GenBank/DDBJ databases">
        <title>Amycolatopsis regifaucium genome sequencing and assembly.</title>
        <authorList>
            <person name="Mayilraj S."/>
        </authorList>
    </citation>
    <scope>NUCLEOTIDE SEQUENCE [LARGE SCALE GENOMIC DNA]</scope>
    <source>
        <strain evidence="2 4">GY080</strain>
    </source>
</reference>
<feature type="region of interest" description="Disordered" evidence="1">
    <location>
        <begin position="72"/>
        <end position="98"/>
    </location>
</feature>
<evidence type="ECO:0000256" key="1">
    <source>
        <dbReference type="SAM" id="MobiDB-lite"/>
    </source>
</evidence>
<accession>A0A154MC04</accession>
<protein>
    <submittedName>
        <fullName evidence="2">Uncharacterized protein</fullName>
    </submittedName>
</protein>
<dbReference type="EMBL" id="LQCI01000034">
    <property type="protein sequence ID" value="KZB81810.1"/>
    <property type="molecule type" value="Genomic_DNA"/>
</dbReference>